<accession>A0A9X4EZZ3</accession>
<dbReference type="AlphaFoldDB" id="A0A9X4EZZ3"/>
<evidence type="ECO:0000313" key="3">
    <source>
        <dbReference type="Proteomes" id="UP001140979"/>
    </source>
</evidence>
<dbReference type="RefSeq" id="WP_274682852.1">
    <property type="nucleotide sequence ID" value="NZ_JAKNBA010000006.1"/>
</dbReference>
<sequence length="49" mass="5381">MVFTGVGVSAESDLATYRDSDWLWNLLPVESLAAKHRTGFSRIAKANKA</sequence>
<dbReference type="EMBL" id="JAKNBA010000006">
    <property type="protein sequence ID" value="MDE1241654.1"/>
    <property type="molecule type" value="Genomic_DNA"/>
</dbReference>
<name>A0A9X4EZZ3_9VIBR</name>
<keyword evidence="1" id="KW-0808">Transferase</keyword>
<dbReference type="Proteomes" id="UP001140979">
    <property type="component" value="Unassembled WGS sequence"/>
</dbReference>
<dbReference type="Gene3D" id="3.30.1600.10">
    <property type="entry name" value="SIR2/SIRT2 'Small Domain"/>
    <property type="match status" value="1"/>
</dbReference>
<dbReference type="GO" id="GO:0016740">
    <property type="term" value="F:transferase activity"/>
    <property type="evidence" value="ECO:0007669"/>
    <property type="project" value="UniProtKB-KW"/>
</dbReference>
<comment type="caution">
    <text evidence="2">The sequence shown here is derived from an EMBL/GenBank/DDBJ whole genome shotgun (WGS) entry which is preliminary data.</text>
</comment>
<dbReference type="InterPro" id="IPR029035">
    <property type="entry name" value="DHS-like_NAD/FAD-binding_dom"/>
</dbReference>
<organism evidence="2 3">
    <name type="scientific">Vibrio aestuarianus</name>
    <dbReference type="NCBI Taxonomy" id="28171"/>
    <lineage>
        <taxon>Bacteria</taxon>
        <taxon>Pseudomonadati</taxon>
        <taxon>Pseudomonadota</taxon>
        <taxon>Gammaproteobacteria</taxon>
        <taxon>Vibrionales</taxon>
        <taxon>Vibrionaceae</taxon>
        <taxon>Vibrio</taxon>
    </lineage>
</organism>
<dbReference type="Gene3D" id="3.40.50.1220">
    <property type="entry name" value="TPP-binding domain"/>
    <property type="match status" value="1"/>
</dbReference>
<evidence type="ECO:0000256" key="1">
    <source>
        <dbReference type="ARBA" id="ARBA00022679"/>
    </source>
</evidence>
<reference evidence="2" key="1">
    <citation type="submission" date="2022-02" db="EMBL/GenBank/DDBJ databases">
        <title>Emergence and expansion in Europe of a Vibrio aestuarianus clonal complex pathogenic for oysters.</title>
        <authorList>
            <person name="Mesnil A."/>
            <person name="Travers M.-A."/>
        </authorList>
    </citation>
    <scope>NUCLEOTIDE SEQUENCE</scope>
    <source>
        <strain evidence="2">19_064_11T1</strain>
    </source>
</reference>
<dbReference type="InterPro" id="IPR026591">
    <property type="entry name" value="Sirtuin_cat_small_dom_sf"/>
</dbReference>
<protein>
    <submittedName>
        <fullName evidence="2">Uncharacterized protein</fullName>
    </submittedName>
</protein>
<dbReference type="SUPFAM" id="SSF52467">
    <property type="entry name" value="DHS-like NAD/FAD-binding domain"/>
    <property type="match status" value="1"/>
</dbReference>
<gene>
    <name evidence="2" type="ORF">L9W94_05725</name>
</gene>
<proteinExistence type="predicted"/>
<evidence type="ECO:0000313" key="2">
    <source>
        <dbReference type="EMBL" id="MDE1241654.1"/>
    </source>
</evidence>